<feature type="domain" description="DUF7347" evidence="2">
    <location>
        <begin position="21"/>
        <end position="94"/>
    </location>
</feature>
<dbReference type="InterPro" id="IPR011991">
    <property type="entry name" value="ArsR-like_HTH"/>
</dbReference>
<evidence type="ECO:0000313" key="3">
    <source>
        <dbReference type="EMBL" id="MCU4752921.1"/>
    </source>
</evidence>
<gene>
    <name evidence="3" type="ORF">OB919_13195</name>
</gene>
<sequence>MTAPSGNTAGLEDESTRLEDPTDALEVLGNETRIAILRALAEADGPLRFTELRQQVDVRDSGRFNYHLSKLCEYFVRETTDGYELGHAGTRLIATADIADSKPGVDDSVAADTCPVCGEPECGKLFHIHLTPPWRES</sequence>
<evidence type="ECO:0000256" key="1">
    <source>
        <dbReference type="SAM" id="MobiDB-lite"/>
    </source>
</evidence>
<keyword evidence="4" id="KW-1185">Reference proteome</keyword>
<feature type="region of interest" description="Disordered" evidence="1">
    <location>
        <begin position="1"/>
        <end position="20"/>
    </location>
</feature>
<organism evidence="3 4">
    <name type="scientific">Natronosalvus hydrolyticus</name>
    <dbReference type="NCBI Taxonomy" id="2979988"/>
    <lineage>
        <taxon>Archaea</taxon>
        <taxon>Methanobacteriati</taxon>
        <taxon>Methanobacteriota</taxon>
        <taxon>Stenosarchaea group</taxon>
        <taxon>Halobacteria</taxon>
        <taxon>Halobacteriales</taxon>
        <taxon>Natrialbaceae</taxon>
        <taxon>Natronosalvus</taxon>
    </lineage>
</organism>
<comment type="caution">
    <text evidence="3">The sequence shown here is derived from an EMBL/GenBank/DDBJ whole genome shotgun (WGS) entry which is preliminary data.</text>
</comment>
<dbReference type="InterPro" id="IPR055771">
    <property type="entry name" value="DUF7347"/>
</dbReference>
<dbReference type="Pfam" id="PF24038">
    <property type="entry name" value="DUF7347"/>
    <property type="match status" value="1"/>
</dbReference>
<accession>A0AAP3E6W5</accession>
<dbReference type="AlphaFoldDB" id="A0AAP3E6W5"/>
<dbReference type="InterPro" id="IPR036388">
    <property type="entry name" value="WH-like_DNA-bd_sf"/>
</dbReference>
<evidence type="ECO:0000313" key="4">
    <source>
        <dbReference type="Proteomes" id="UP001321047"/>
    </source>
</evidence>
<name>A0AAP3E6W5_9EURY</name>
<proteinExistence type="predicted"/>
<evidence type="ECO:0000259" key="2">
    <source>
        <dbReference type="Pfam" id="PF24038"/>
    </source>
</evidence>
<dbReference type="InterPro" id="IPR036390">
    <property type="entry name" value="WH_DNA-bd_sf"/>
</dbReference>
<dbReference type="Proteomes" id="UP001321047">
    <property type="component" value="Unassembled WGS sequence"/>
</dbReference>
<dbReference type="RefSeq" id="WP_342809247.1">
    <property type="nucleotide sequence ID" value="NZ_JAOPJZ010000011.1"/>
</dbReference>
<dbReference type="CDD" id="cd00090">
    <property type="entry name" value="HTH_ARSR"/>
    <property type="match status" value="1"/>
</dbReference>
<protein>
    <submittedName>
        <fullName evidence="3">Winged helix-turn-helix domain-containing protein</fullName>
    </submittedName>
</protein>
<dbReference type="Gene3D" id="1.10.10.10">
    <property type="entry name" value="Winged helix-like DNA-binding domain superfamily/Winged helix DNA-binding domain"/>
    <property type="match status" value="1"/>
</dbReference>
<dbReference type="SUPFAM" id="SSF46785">
    <property type="entry name" value="Winged helix' DNA-binding domain"/>
    <property type="match status" value="1"/>
</dbReference>
<reference evidence="3 4" key="1">
    <citation type="submission" date="2022-09" db="EMBL/GenBank/DDBJ databases">
        <title>Enrichment on poylsaccharides allowed isolation of novel metabolic and taxonomic groups of Haloarchaea.</title>
        <authorList>
            <person name="Sorokin D.Y."/>
            <person name="Elcheninov A.G."/>
            <person name="Khizhniak T.V."/>
            <person name="Kolganova T.V."/>
            <person name="Kublanov I.V."/>
        </authorList>
    </citation>
    <scope>NUCLEOTIDE SEQUENCE [LARGE SCALE GENOMIC DNA]</scope>
    <source>
        <strain evidence="3 4">AArc-curdl1</strain>
    </source>
</reference>
<dbReference type="EMBL" id="JAOPJZ010000011">
    <property type="protein sequence ID" value="MCU4752921.1"/>
    <property type="molecule type" value="Genomic_DNA"/>
</dbReference>